<dbReference type="PROSITE" id="PS51671">
    <property type="entry name" value="ACT"/>
    <property type="match status" value="1"/>
</dbReference>
<dbReference type="PANTHER" id="PTHR43080">
    <property type="entry name" value="CBS DOMAIN-CONTAINING PROTEIN CBSX3, MITOCHONDRIAL"/>
    <property type="match status" value="1"/>
</dbReference>
<organism evidence="5 7">
    <name type="scientific">Bacillus cereus</name>
    <dbReference type="NCBI Taxonomy" id="1396"/>
    <lineage>
        <taxon>Bacteria</taxon>
        <taxon>Bacillati</taxon>
        <taxon>Bacillota</taxon>
        <taxon>Bacilli</taxon>
        <taxon>Bacillales</taxon>
        <taxon>Bacillaceae</taxon>
        <taxon>Bacillus</taxon>
        <taxon>Bacillus cereus group</taxon>
    </lineage>
</organism>
<dbReference type="Proteomes" id="UP000220226">
    <property type="component" value="Unassembled WGS sequence"/>
</dbReference>
<dbReference type="SMART" id="SM00116">
    <property type="entry name" value="CBS"/>
    <property type="match status" value="2"/>
</dbReference>
<feature type="domain" description="ACT" evidence="4">
    <location>
        <begin position="139"/>
        <end position="212"/>
    </location>
</feature>
<feature type="domain" description="CBS" evidence="3">
    <location>
        <begin position="7"/>
        <end position="63"/>
    </location>
</feature>
<evidence type="ECO:0000313" key="7">
    <source>
        <dbReference type="Proteomes" id="UP000076501"/>
    </source>
</evidence>
<name>A0A063CNY1_BACCE</name>
<dbReference type="SUPFAM" id="SSF54631">
    <property type="entry name" value="CBS-domain pair"/>
    <property type="match status" value="1"/>
</dbReference>
<proteinExistence type="predicted"/>
<gene>
    <name evidence="5" type="ORF">B4082_2161</name>
    <name evidence="6" type="ORF">CN290_12015</name>
</gene>
<dbReference type="GeneID" id="93006440"/>
<dbReference type="PATRIC" id="fig|1396.419.peg.676"/>
<evidence type="ECO:0000313" key="6">
    <source>
        <dbReference type="EMBL" id="PFC74713.1"/>
    </source>
</evidence>
<evidence type="ECO:0000256" key="2">
    <source>
        <dbReference type="PROSITE-ProRule" id="PRU00703"/>
    </source>
</evidence>
<evidence type="ECO:0000313" key="5">
    <source>
        <dbReference type="EMBL" id="KZD36960.1"/>
    </source>
</evidence>
<keyword evidence="1 2" id="KW-0129">CBS domain</keyword>
<feature type="domain" description="CBS" evidence="3">
    <location>
        <begin position="78"/>
        <end position="137"/>
    </location>
</feature>
<evidence type="ECO:0000256" key="1">
    <source>
        <dbReference type="ARBA" id="ARBA00023122"/>
    </source>
</evidence>
<dbReference type="Pfam" id="PF00571">
    <property type="entry name" value="CBS"/>
    <property type="match status" value="2"/>
</dbReference>
<dbReference type="PROSITE" id="PS51371">
    <property type="entry name" value="CBS"/>
    <property type="match status" value="2"/>
</dbReference>
<comment type="caution">
    <text evidence="5">The sequence shown here is derived from an EMBL/GenBank/DDBJ whole genome shotgun (WGS) entry which is preliminary data.</text>
</comment>
<dbReference type="InterPro" id="IPR051257">
    <property type="entry name" value="Diverse_CBS-Domain"/>
</dbReference>
<dbReference type="SUPFAM" id="SSF55021">
    <property type="entry name" value="ACT-like"/>
    <property type="match status" value="1"/>
</dbReference>
<evidence type="ECO:0000313" key="8">
    <source>
        <dbReference type="Proteomes" id="UP000220226"/>
    </source>
</evidence>
<dbReference type="PANTHER" id="PTHR43080:SF2">
    <property type="entry name" value="CBS DOMAIN-CONTAINING PROTEIN"/>
    <property type="match status" value="1"/>
</dbReference>
<dbReference type="InterPro" id="IPR002912">
    <property type="entry name" value="ACT_dom"/>
</dbReference>
<reference evidence="5 7" key="1">
    <citation type="submission" date="2015-09" db="EMBL/GenBank/DDBJ databases">
        <title>Bacillus cereus food isolates.</title>
        <authorList>
            <person name="Boekhorst J."/>
        </authorList>
    </citation>
    <scope>NUCLEOTIDE SEQUENCE [LARGE SCALE GENOMIC DNA]</scope>
    <source>
        <strain evidence="5 7">B4082</strain>
    </source>
</reference>
<accession>A0A063CNY1</accession>
<dbReference type="InterPro" id="IPR045865">
    <property type="entry name" value="ACT-like_dom_sf"/>
</dbReference>
<dbReference type="EMBL" id="LJKA01000033">
    <property type="protein sequence ID" value="KZD36960.1"/>
    <property type="molecule type" value="Genomic_DNA"/>
</dbReference>
<dbReference type="Gene3D" id="3.30.70.260">
    <property type="match status" value="1"/>
</dbReference>
<dbReference type="CDD" id="cd04584">
    <property type="entry name" value="CBS_pair_AcuB_like"/>
    <property type="match status" value="1"/>
</dbReference>
<dbReference type="InterPro" id="IPR000644">
    <property type="entry name" value="CBS_dom"/>
</dbReference>
<dbReference type="Pfam" id="PF01842">
    <property type="entry name" value="ACT"/>
    <property type="match status" value="1"/>
</dbReference>
<dbReference type="Proteomes" id="UP000076501">
    <property type="component" value="Unassembled WGS sequence"/>
</dbReference>
<dbReference type="Gene3D" id="3.10.580.10">
    <property type="entry name" value="CBS-domain"/>
    <property type="match status" value="1"/>
</dbReference>
<dbReference type="EMBL" id="NTQT01000014">
    <property type="protein sequence ID" value="PFC74713.1"/>
    <property type="molecule type" value="Genomic_DNA"/>
</dbReference>
<sequence length="214" mass="23785">MIVEEIMNQDVVTLHPNDTIETAIRTIRTKGIRHIPIVDQNNHVVGIISDRDVRDASPSILDEQVPLAMLKQPLDLIMKQPVMTCHPLDFVEEIATLFFENKIGCLPVTKAGKLVGIISESTVLHTLVKLTGAHQPSSQIEIQVKNEPGILGKVVAIFSDLQINIVSVLVYPAKDENDKVLVFRIQTMNPLKVIDALEAEGYRVLWPNIMGMQA</sequence>
<dbReference type="CDD" id="cd04883">
    <property type="entry name" value="ACT_AcuB"/>
    <property type="match status" value="1"/>
</dbReference>
<reference evidence="6 8" key="2">
    <citation type="submission" date="2017-09" db="EMBL/GenBank/DDBJ databases">
        <title>Large-scale bioinformatics analysis of Bacillus genomes uncovers conserved roles of natural products in bacterial physiology.</title>
        <authorList>
            <consortium name="Agbiome Team Llc"/>
            <person name="Bleich R.M."/>
            <person name="Grubbs K.J."/>
            <person name="Santa Maria K.C."/>
            <person name="Allen S.E."/>
            <person name="Farag S."/>
            <person name="Shank E.A."/>
            <person name="Bowers A."/>
        </authorList>
    </citation>
    <scope>NUCLEOTIDE SEQUENCE [LARGE SCALE GENOMIC DNA]</scope>
    <source>
        <strain evidence="6 8">AFS025165</strain>
    </source>
</reference>
<dbReference type="AlphaFoldDB" id="A0A063CNY1"/>
<dbReference type="InterPro" id="IPR046342">
    <property type="entry name" value="CBS_dom_sf"/>
</dbReference>
<dbReference type="RefSeq" id="WP_000634565.1">
    <property type="nucleotide sequence ID" value="NZ_CP091444.1"/>
</dbReference>
<evidence type="ECO:0000259" key="4">
    <source>
        <dbReference type="PROSITE" id="PS51671"/>
    </source>
</evidence>
<protein>
    <submittedName>
        <fullName evidence="6">Acetoin utilization protein AcuB</fullName>
    </submittedName>
</protein>
<dbReference type="KEGG" id="bcef:BcrFT9_03700"/>
<evidence type="ECO:0000259" key="3">
    <source>
        <dbReference type="PROSITE" id="PS51371"/>
    </source>
</evidence>
<dbReference type="FunFam" id="3.10.580.10:FF:000023">
    <property type="entry name" value="Acetoin utilization protein AcuB"/>
    <property type="match status" value="1"/>
</dbReference>